<protein>
    <submittedName>
        <fullName evidence="1">Uncharacterized protein</fullName>
    </submittedName>
</protein>
<dbReference type="Proteomes" id="UP001163823">
    <property type="component" value="Chromosome 2"/>
</dbReference>
<comment type="caution">
    <text evidence="1">The sequence shown here is derived from an EMBL/GenBank/DDBJ whole genome shotgun (WGS) entry which is preliminary data.</text>
</comment>
<evidence type="ECO:0000313" key="2">
    <source>
        <dbReference type="Proteomes" id="UP001163823"/>
    </source>
</evidence>
<dbReference type="AlphaFoldDB" id="A0AAD7QBP4"/>
<reference evidence="1" key="1">
    <citation type="journal article" date="2023" name="Science">
        <title>Elucidation of the pathway for biosynthesis of saponin adjuvants from the soapbark tree.</title>
        <authorList>
            <person name="Reed J."/>
            <person name="Orme A."/>
            <person name="El-Demerdash A."/>
            <person name="Owen C."/>
            <person name="Martin L.B.B."/>
            <person name="Misra R.C."/>
            <person name="Kikuchi S."/>
            <person name="Rejzek M."/>
            <person name="Martin A.C."/>
            <person name="Harkess A."/>
            <person name="Leebens-Mack J."/>
            <person name="Louveau T."/>
            <person name="Stephenson M.J."/>
            <person name="Osbourn A."/>
        </authorList>
    </citation>
    <scope>NUCLEOTIDE SEQUENCE</scope>
    <source>
        <strain evidence="1">S10</strain>
    </source>
</reference>
<proteinExistence type="predicted"/>
<organism evidence="1 2">
    <name type="scientific">Quillaja saponaria</name>
    <name type="common">Soap bark tree</name>
    <dbReference type="NCBI Taxonomy" id="32244"/>
    <lineage>
        <taxon>Eukaryota</taxon>
        <taxon>Viridiplantae</taxon>
        <taxon>Streptophyta</taxon>
        <taxon>Embryophyta</taxon>
        <taxon>Tracheophyta</taxon>
        <taxon>Spermatophyta</taxon>
        <taxon>Magnoliopsida</taxon>
        <taxon>eudicotyledons</taxon>
        <taxon>Gunneridae</taxon>
        <taxon>Pentapetalae</taxon>
        <taxon>rosids</taxon>
        <taxon>fabids</taxon>
        <taxon>Fabales</taxon>
        <taxon>Quillajaceae</taxon>
        <taxon>Quillaja</taxon>
    </lineage>
</organism>
<gene>
    <name evidence="1" type="ORF">O6P43_002062</name>
</gene>
<keyword evidence="2" id="KW-1185">Reference proteome</keyword>
<dbReference type="KEGG" id="qsa:O6P43_002062"/>
<accession>A0AAD7QBP4</accession>
<dbReference type="EMBL" id="JARAOO010000002">
    <property type="protein sequence ID" value="KAJ7978552.1"/>
    <property type="molecule type" value="Genomic_DNA"/>
</dbReference>
<sequence>MAKKGSSNSFLSSIYKHSISQTTSLCIKHYLVIQRPLRQFSCSSFREKQIQQWVSDYLVLDGLLLLQTHLLGLSMFRRSNSLSTLETPRRRRGS</sequence>
<name>A0AAD7QBP4_QUISA</name>
<evidence type="ECO:0000313" key="1">
    <source>
        <dbReference type="EMBL" id="KAJ7978552.1"/>
    </source>
</evidence>